<gene>
    <name evidence="1" type="ORF">EJ08DRAFT_737947</name>
</gene>
<dbReference type="SUPFAM" id="SSF54427">
    <property type="entry name" value="NTF2-like"/>
    <property type="match status" value="1"/>
</dbReference>
<accession>A0A9P4NHV3</accession>
<sequence length="159" mass="17555">MSSSRAATVHKFIEAFSKLEFDTISSLVSPKFKYTFAPVSAFLPPPMTLPTWSTHMSKLRPLLEAYPITIRTLIDCGDSENKVVIHATGQAQFKDAVMDDRLSEEGWVHVGEYVVVFTMGEEGLLDGVFEFADSKGVERFVELMKRAGGNLGEDMGSQG</sequence>
<dbReference type="Gene3D" id="3.10.450.50">
    <property type="match status" value="1"/>
</dbReference>
<reference evidence="1" key="1">
    <citation type="journal article" date="2020" name="Stud. Mycol.">
        <title>101 Dothideomycetes genomes: a test case for predicting lifestyles and emergence of pathogens.</title>
        <authorList>
            <person name="Haridas S."/>
            <person name="Albert R."/>
            <person name="Binder M."/>
            <person name="Bloem J."/>
            <person name="Labutti K."/>
            <person name="Salamov A."/>
            <person name="Andreopoulos B."/>
            <person name="Baker S."/>
            <person name="Barry K."/>
            <person name="Bills G."/>
            <person name="Bluhm B."/>
            <person name="Cannon C."/>
            <person name="Castanera R."/>
            <person name="Culley D."/>
            <person name="Daum C."/>
            <person name="Ezra D."/>
            <person name="Gonzalez J."/>
            <person name="Henrissat B."/>
            <person name="Kuo A."/>
            <person name="Liang C."/>
            <person name="Lipzen A."/>
            <person name="Lutzoni F."/>
            <person name="Magnuson J."/>
            <person name="Mondo S."/>
            <person name="Nolan M."/>
            <person name="Ohm R."/>
            <person name="Pangilinan J."/>
            <person name="Park H.-J."/>
            <person name="Ramirez L."/>
            <person name="Alfaro M."/>
            <person name="Sun H."/>
            <person name="Tritt A."/>
            <person name="Yoshinaga Y."/>
            <person name="Zwiers L.-H."/>
            <person name="Turgeon B."/>
            <person name="Goodwin S."/>
            <person name="Spatafora J."/>
            <person name="Crous P."/>
            <person name="Grigoriev I."/>
        </authorList>
    </citation>
    <scope>NUCLEOTIDE SEQUENCE</scope>
    <source>
        <strain evidence="1">CBS 130266</strain>
    </source>
</reference>
<proteinExistence type="predicted"/>
<dbReference type="AlphaFoldDB" id="A0A9P4NHV3"/>
<dbReference type="EMBL" id="MU007092">
    <property type="protein sequence ID" value="KAF2422171.1"/>
    <property type="molecule type" value="Genomic_DNA"/>
</dbReference>
<dbReference type="Proteomes" id="UP000800235">
    <property type="component" value="Unassembled WGS sequence"/>
</dbReference>
<evidence type="ECO:0000313" key="2">
    <source>
        <dbReference type="Proteomes" id="UP000800235"/>
    </source>
</evidence>
<keyword evidence="2" id="KW-1185">Reference proteome</keyword>
<evidence type="ECO:0008006" key="3">
    <source>
        <dbReference type="Google" id="ProtNLM"/>
    </source>
</evidence>
<dbReference type="InterPro" id="IPR032710">
    <property type="entry name" value="NTF2-like_dom_sf"/>
</dbReference>
<dbReference type="OrthoDB" id="3758478at2759"/>
<comment type="caution">
    <text evidence="1">The sequence shown here is derived from an EMBL/GenBank/DDBJ whole genome shotgun (WGS) entry which is preliminary data.</text>
</comment>
<evidence type="ECO:0000313" key="1">
    <source>
        <dbReference type="EMBL" id="KAF2422171.1"/>
    </source>
</evidence>
<protein>
    <recommendedName>
        <fullName evidence="3">SnoaL-like domain-containing protein</fullName>
    </recommendedName>
</protein>
<organism evidence="1 2">
    <name type="scientific">Tothia fuscella</name>
    <dbReference type="NCBI Taxonomy" id="1048955"/>
    <lineage>
        <taxon>Eukaryota</taxon>
        <taxon>Fungi</taxon>
        <taxon>Dikarya</taxon>
        <taxon>Ascomycota</taxon>
        <taxon>Pezizomycotina</taxon>
        <taxon>Dothideomycetes</taxon>
        <taxon>Pleosporomycetidae</taxon>
        <taxon>Venturiales</taxon>
        <taxon>Cylindrosympodiaceae</taxon>
        <taxon>Tothia</taxon>
    </lineage>
</organism>
<name>A0A9P4NHV3_9PEZI</name>